<dbReference type="RefSeq" id="WP_379751483.1">
    <property type="nucleotide sequence ID" value="NZ_JBHSMR010000001.1"/>
</dbReference>
<dbReference type="Proteomes" id="UP001596101">
    <property type="component" value="Unassembled WGS sequence"/>
</dbReference>
<sequence length="477" mass="51991">MFEPVASADPRLRADPLADDTIARVLGTWDDGTPAMSRWDAIALVNRELAGWQTNGMLDGWKASLGTPAPIAAALEDYVARARRLPDWVDAGKVGCAEAVFVDMSMLSCTLLFCASLPECYVPADLASVLHTAGQLEQHTDYRVRSTAAMIFPVMLRGGLLDPAGGGVAQVLKVRLIHATIRHLIVRGNPGEALEHGAVIAPLLAEGRGLHQTLFARGWDVNANGLPVNQEELAYTLLTFHYVFLRGLRRLGLGLSKEEEGAYLHAWNVVGHLLGIEQELLVETMGEAEALFARLQQDGRALAAARYAPSTRKVGATLYARSTDPRPALAHALMRAMQDEIPLRALKAFPVLLTRRLCGKDTGRDLGLDGRVSLFSRAVFALGMGVTRTVDTLVRLVCPGFSISRLVTRIFGYRLTTRFLMDQTRPLKLPEALLHQVDGAVRGWDLDPQAPGWMNAIEQRLRPATPAPEPTVIKEAA</sequence>
<proteinExistence type="predicted"/>
<dbReference type="Pfam" id="PF09995">
    <property type="entry name" value="MPAB_Lcp_cat"/>
    <property type="match status" value="1"/>
</dbReference>
<name>A0ABW0MIS4_9BURK</name>
<reference evidence="3" key="1">
    <citation type="journal article" date="2019" name="Int. J. Syst. Evol. Microbiol.">
        <title>The Global Catalogue of Microorganisms (GCM) 10K type strain sequencing project: providing services to taxonomists for standard genome sequencing and annotation.</title>
        <authorList>
            <consortium name="The Broad Institute Genomics Platform"/>
            <consortium name="The Broad Institute Genome Sequencing Center for Infectious Disease"/>
            <person name="Wu L."/>
            <person name="Ma J."/>
        </authorList>
    </citation>
    <scope>NUCLEOTIDE SEQUENCE [LARGE SCALE GENOMIC DNA]</scope>
    <source>
        <strain evidence="3">CCUG 43111</strain>
    </source>
</reference>
<evidence type="ECO:0000259" key="1">
    <source>
        <dbReference type="Pfam" id="PF09995"/>
    </source>
</evidence>
<keyword evidence="3" id="KW-1185">Reference proteome</keyword>
<dbReference type="PANTHER" id="PTHR37539:SF1">
    <property type="entry name" value="ER-BOUND OXYGENASE MPAB_MPAB'_RUBBER OXYGENASE CATALYTIC DOMAIN-CONTAINING PROTEIN"/>
    <property type="match status" value="1"/>
</dbReference>
<evidence type="ECO:0000313" key="2">
    <source>
        <dbReference type="EMBL" id="MFC5476997.1"/>
    </source>
</evidence>
<dbReference type="EMBL" id="JBHSMR010000001">
    <property type="protein sequence ID" value="MFC5476997.1"/>
    <property type="molecule type" value="Genomic_DNA"/>
</dbReference>
<dbReference type="InterPro" id="IPR037473">
    <property type="entry name" value="Lcp-like"/>
</dbReference>
<protein>
    <submittedName>
        <fullName evidence="2">Oxygenase MpaB family protein</fullName>
    </submittedName>
</protein>
<dbReference type="PANTHER" id="PTHR37539">
    <property type="entry name" value="SECRETED PROTEIN-RELATED"/>
    <property type="match status" value="1"/>
</dbReference>
<feature type="domain" description="ER-bound oxygenase mpaB/mpaB'/Rubber oxygenase catalytic" evidence="1">
    <location>
        <begin position="142"/>
        <end position="388"/>
    </location>
</feature>
<comment type="caution">
    <text evidence="2">The sequence shown here is derived from an EMBL/GenBank/DDBJ whole genome shotgun (WGS) entry which is preliminary data.</text>
</comment>
<dbReference type="InterPro" id="IPR018713">
    <property type="entry name" value="MPAB/Lcp_cat_dom"/>
</dbReference>
<gene>
    <name evidence="2" type="ORF">ACFPQ5_02255</name>
</gene>
<organism evidence="2 3">
    <name type="scientific">Massilia suwonensis</name>
    <dbReference type="NCBI Taxonomy" id="648895"/>
    <lineage>
        <taxon>Bacteria</taxon>
        <taxon>Pseudomonadati</taxon>
        <taxon>Pseudomonadota</taxon>
        <taxon>Betaproteobacteria</taxon>
        <taxon>Burkholderiales</taxon>
        <taxon>Oxalobacteraceae</taxon>
        <taxon>Telluria group</taxon>
        <taxon>Massilia</taxon>
    </lineage>
</organism>
<evidence type="ECO:0000313" key="3">
    <source>
        <dbReference type="Proteomes" id="UP001596101"/>
    </source>
</evidence>
<accession>A0ABW0MIS4</accession>